<dbReference type="EMBL" id="MTKT01003937">
    <property type="protein sequence ID" value="OWM74018.1"/>
    <property type="molecule type" value="Genomic_DNA"/>
</dbReference>
<protein>
    <submittedName>
        <fullName evidence="1">Uncharacterized protein</fullName>
    </submittedName>
</protein>
<evidence type="ECO:0000313" key="1">
    <source>
        <dbReference type="EMBL" id="OWM74018.1"/>
    </source>
</evidence>
<proteinExistence type="predicted"/>
<gene>
    <name evidence="1" type="ORF">CDL15_Pgr022289</name>
</gene>
<sequence length="73" mass="8049">MTGQGLSYVAGGPGILVCLEKKVEYISHGNSARARVDITMRDDLPISLTVMMEDGQFIDVEVEYHILGNLRPK</sequence>
<organism evidence="1 2">
    <name type="scientific">Punica granatum</name>
    <name type="common">Pomegranate</name>
    <dbReference type="NCBI Taxonomy" id="22663"/>
    <lineage>
        <taxon>Eukaryota</taxon>
        <taxon>Viridiplantae</taxon>
        <taxon>Streptophyta</taxon>
        <taxon>Embryophyta</taxon>
        <taxon>Tracheophyta</taxon>
        <taxon>Spermatophyta</taxon>
        <taxon>Magnoliopsida</taxon>
        <taxon>eudicotyledons</taxon>
        <taxon>Gunneridae</taxon>
        <taxon>Pentapetalae</taxon>
        <taxon>rosids</taxon>
        <taxon>malvids</taxon>
        <taxon>Myrtales</taxon>
        <taxon>Lythraceae</taxon>
        <taxon>Punica</taxon>
    </lineage>
</organism>
<dbReference type="Proteomes" id="UP000197138">
    <property type="component" value="Unassembled WGS sequence"/>
</dbReference>
<dbReference type="AlphaFoldDB" id="A0A218WNF3"/>
<reference evidence="2" key="1">
    <citation type="journal article" date="2017" name="Plant J.">
        <title>The pomegranate (Punica granatum L.) genome and the genomics of punicalagin biosynthesis.</title>
        <authorList>
            <person name="Qin G."/>
            <person name="Xu C."/>
            <person name="Ming R."/>
            <person name="Tang H."/>
            <person name="Guyot R."/>
            <person name="Kramer E.M."/>
            <person name="Hu Y."/>
            <person name="Yi X."/>
            <person name="Qi Y."/>
            <person name="Xu X."/>
            <person name="Gao Z."/>
            <person name="Pan H."/>
            <person name="Jian J."/>
            <person name="Tian Y."/>
            <person name="Yue Z."/>
            <person name="Xu Y."/>
        </authorList>
    </citation>
    <scope>NUCLEOTIDE SEQUENCE [LARGE SCALE GENOMIC DNA]</scope>
    <source>
        <strain evidence="2">cv. Dabenzi</strain>
    </source>
</reference>
<evidence type="ECO:0000313" key="2">
    <source>
        <dbReference type="Proteomes" id="UP000197138"/>
    </source>
</evidence>
<comment type="caution">
    <text evidence="1">The sequence shown here is derived from an EMBL/GenBank/DDBJ whole genome shotgun (WGS) entry which is preliminary data.</text>
</comment>
<name>A0A218WNF3_PUNGR</name>
<accession>A0A218WNF3</accession>